<reference evidence="2" key="1">
    <citation type="journal article" date="2019" name="Sci. Rep.">
        <title>Draft genome of Tanacetum cinerariifolium, the natural source of mosquito coil.</title>
        <authorList>
            <person name="Yamashiro T."/>
            <person name="Shiraishi A."/>
            <person name="Satake H."/>
            <person name="Nakayama K."/>
        </authorList>
    </citation>
    <scope>NUCLEOTIDE SEQUENCE</scope>
</reference>
<gene>
    <name evidence="2" type="ORF">Tci_619816</name>
</gene>
<protein>
    <submittedName>
        <fullName evidence="2">Uncharacterized protein</fullName>
    </submittedName>
</protein>
<sequence length="261" mass="28120">MANLAFAPQHNMIAYIEKTESNAEFHQMVDFFTSSSIHHSLTVSPIIHASNIEQFLNFATSQTINDEKQIHAIVDDKTVIFENLLLMGYKGALNKLTFQKALFSPQWKQTLEGTGFSHTKGSNFPDPSVDVEAVHKEWGDSLVRAATTVGLDAQQDTSNITKTQSKATLNEPTPQGEGSGSGPGRQETIGEGTGFSHTKGSNFPDPSVDVEAVHKEWGDSLVWAATTVGLDAQQDSSNITKTQSKATLNEPTPQGEGSGSG</sequence>
<comment type="caution">
    <text evidence="2">The sequence shown here is derived from an EMBL/GenBank/DDBJ whole genome shotgun (WGS) entry which is preliminary data.</text>
</comment>
<evidence type="ECO:0000313" key="2">
    <source>
        <dbReference type="EMBL" id="GFA47844.1"/>
    </source>
</evidence>
<feature type="non-terminal residue" evidence="2">
    <location>
        <position position="261"/>
    </location>
</feature>
<dbReference type="AlphaFoldDB" id="A0A699JN40"/>
<feature type="compositionally biased region" description="Polar residues" evidence="1">
    <location>
        <begin position="154"/>
        <end position="173"/>
    </location>
</feature>
<organism evidence="2">
    <name type="scientific">Tanacetum cinerariifolium</name>
    <name type="common">Dalmatian daisy</name>
    <name type="synonym">Chrysanthemum cinerariifolium</name>
    <dbReference type="NCBI Taxonomy" id="118510"/>
    <lineage>
        <taxon>Eukaryota</taxon>
        <taxon>Viridiplantae</taxon>
        <taxon>Streptophyta</taxon>
        <taxon>Embryophyta</taxon>
        <taxon>Tracheophyta</taxon>
        <taxon>Spermatophyta</taxon>
        <taxon>Magnoliopsida</taxon>
        <taxon>eudicotyledons</taxon>
        <taxon>Gunneridae</taxon>
        <taxon>Pentapetalae</taxon>
        <taxon>asterids</taxon>
        <taxon>campanulids</taxon>
        <taxon>Asterales</taxon>
        <taxon>Asteraceae</taxon>
        <taxon>Asteroideae</taxon>
        <taxon>Anthemideae</taxon>
        <taxon>Anthemidinae</taxon>
        <taxon>Tanacetum</taxon>
    </lineage>
</organism>
<proteinExistence type="predicted"/>
<feature type="region of interest" description="Disordered" evidence="1">
    <location>
        <begin position="230"/>
        <end position="261"/>
    </location>
</feature>
<accession>A0A699JN40</accession>
<dbReference type="EMBL" id="BKCJ010431123">
    <property type="protein sequence ID" value="GFA47844.1"/>
    <property type="molecule type" value="Genomic_DNA"/>
</dbReference>
<name>A0A699JN40_TANCI</name>
<evidence type="ECO:0000256" key="1">
    <source>
        <dbReference type="SAM" id="MobiDB-lite"/>
    </source>
</evidence>
<feature type="compositionally biased region" description="Polar residues" evidence="1">
    <location>
        <begin position="233"/>
        <end position="252"/>
    </location>
</feature>
<feature type="region of interest" description="Disordered" evidence="1">
    <location>
        <begin position="154"/>
        <end position="211"/>
    </location>
</feature>